<dbReference type="OrthoDB" id="7348007at2"/>
<evidence type="ECO:0000313" key="2">
    <source>
        <dbReference type="EMBL" id="EWY40146.1"/>
    </source>
</evidence>
<organism evidence="2 3">
    <name type="scientific">Skermanella stibiiresistens SB22</name>
    <dbReference type="NCBI Taxonomy" id="1385369"/>
    <lineage>
        <taxon>Bacteria</taxon>
        <taxon>Pseudomonadati</taxon>
        <taxon>Pseudomonadota</taxon>
        <taxon>Alphaproteobacteria</taxon>
        <taxon>Rhodospirillales</taxon>
        <taxon>Azospirillaceae</taxon>
        <taxon>Skermanella</taxon>
    </lineage>
</organism>
<dbReference type="RefSeq" id="WP_037452896.1">
    <property type="nucleotide sequence ID" value="NZ_AVFL01000009.1"/>
</dbReference>
<dbReference type="AlphaFoldDB" id="W9H5U5"/>
<evidence type="ECO:0000259" key="1">
    <source>
        <dbReference type="Pfam" id="PF14343"/>
    </source>
</evidence>
<dbReference type="Pfam" id="PF14343">
    <property type="entry name" value="PrcB_C"/>
    <property type="match status" value="1"/>
</dbReference>
<evidence type="ECO:0000313" key="3">
    <source>
        <dbReference type="Proteomes" id="UP000019486"/>
    </source>
</evidence>
<proteinExistence type="predicted"/>
<feature type="domain" description="PrcB C-terminal" evidence="1">
    <location>
        <begin position="100"/>
        <end position="165"/>
    </location>
</feature>
<sequence length="181" mass="19299">MRHISNAAFGGILLSAASLPMTGCTTAMNLLAGEPLSNPEGAEIAQAPPGINGQFEWTGTQGSVQGRTTIVARTPEEWANLWQLANEPMPGPLPAGWMGIGAFLGMRQTAGYSVAIENIAQQVITDQRLVDQGLPSSRELVISFGERIPAPGGMTAQMLTSPYVIRIIPRDDSPVRFVQTR</sequence>
<reference evidence="2 3" key="1">
    <citation type="submission" date="2013-08" db="EMBL/GenBank/DDBJ databases">
        <title>The genome sequence of Skermanella stibiiresistens.</title>
        <authorList>
            <person name="Zhu W."/>
            <person name="Wang G."/>
        </authorList>
    </citation>
    <scope>NUCLEOTIDE SEQUENCE [LARGE SCALE GENOMIC DNA]</scope>
    <source>
        <strain evidence="2 3">SB22</strain>
    </source>
</reference>
<dbReference type="STRING" id="1385369.N825_03575"/>
<name>W9H5U5_9PROT</name>
<dbReference type="Proteomes" id="UP000019486">
    <property type="component" value="Unassembled WGS sequence"/>
</dbReference>
<dbReference type="InterPro" id="IPR025748">
    <property type="entry name" value="PrcB_C_dom"/>
</dbReference>
<keyword evidence="3" id="KW-1185">Reference proteome</keyword>
<dbReference type="EMBL" id="AVFL01000009">
    <property type="protein sequence ID" value="EWY40146.1"/>
    <property type="molecule type" value="Genomic_DNA"/>
</dbReference>
<accession>W9H5U5</accession>
<protein>
    <recommendedName>
        <fullName evidence="1">PrcB C-terminal domain-containing protein</fullName>
    </recommendedName>
</protein>
<comment type="caution">
    <text evidence="2">The sequence shown here is derived from an EMBL/GenBank/DDBJ whole genome shotgun (WGS) entry which is preliminary data.</text>
</comment>
<gene>
    <name evidence="2" type="ORF">N825_03575</name>
</gene>